<keyword evidence="12" id="KW-0119">Carbohydrate metabolism</keyword>
<evidence type="ECO:0000256" key="12">
    <source>
        <dbReference type="ARBA" id="ARBA00023277"/>
    </source>
</evidence>
<protein>
    <recommendedName>
        <fullName evidence="13">O-fucosyltransferase family protein</fullName>
    </recommendedName>
</protein>
<evidence type="ECO:0000256" key="4">
    <source>
        <dbReference type="ARBA" id="ARBA00022676"/>
    </source>
</evidence>
<evidence type="ECO:0000256" key="3">
    <source>
        <dbReference type="ARBA" id="ARBA00007737"/>
    </source>
</evidence>
<keyword evidence="8" id="KW-1133">Transmembrane helix</keyword>
<dbReference type="GO" id="GO:0016020">
    <property type="term" value="C:membrane"/>
    <property type="evidence" value="ECO:0007669"/>
    <property type="project" value="UniProtKB-SubCell"/>
</dbReference>
<keyword evidence="15" id="KW-1185">Reference proteome</keyword>
<sequence length="272" mass="29807">MDSLCLVTQTFEKRCMSGFSHVRVFCIVHEICMDGTASELSTSGNPCLKRDSAPLSTCSFCQGPGVAFHALRFAAPIRELGYQIARRMWIEGQYVAIHLRLEKDVWLRTGCLSGLGPEYDNIITQNRESHPQFLTGRSNMSYVRRRLAGLCPLNAFEVARLLKGLGAPGNAQVYITGGDPFGSAVALQPLTAEFLIVLTKEMLARENKLAPYINRSSIIAAIEYTVSLSSDVFLPSHGGKMGCAMKACTISEITCLRGTAPPEDHFCCGKKF</sequence>
<reference evidence="14" key="1">
    <citation type="submission" date="2022-12" db="EMBL/GenBank/DDBJ databases">
        <title>Draft genome assemblies for two species of Escallonia (Escalloniales).</title>
        <authorList>
            <person name="Chanderbali A."/>
            <person name="Dervinis C."/>
            <person name="Anghel I."/>
            <person name="Soltis D."/>
            <person name="Soltis P."/>
            <person name="Zapata F."/>
        </authorList>
    </citation>
    <scope>NUCLEOTIDE SEQUENCE</scope>
    <source>
        <strain evidence="14">UCBG64.0493</strain>
        <tissue evidence="14">Leaf</tissue>
    </source>
</reference>
<keyword evidence="11" id="KW-0294">Fucose metabolism</keyword>
<evidence type="ECO:0000256" key="9">
    <source>
        <dbReference type="ARBA" id="ARBA00023136"/>
    </source>
</evidence>
<dbReference type="InterPro" id="IPR019378">
    <property type="entry name" value="GDP-Fuc_O-FucTrfase"/>
</dbReference>
<evidence type="ECO:0000313" key="14">
    <source>
        <dbReference type="EMBL" id="KAK3040624.1"/>
    </source>
</evidence>
<evidence type="ECO:0000256" key="2">
    <source>
        <dbReference type="ARBA" id="ARBA00004881"/>
    </source>
</evidence>
<evidence type="ECO:0000256" key="11">
    <source>
        <dbReference type="ARBA" id="ARBA00023253"/>
    </source>
</evidence>
<dbReference type="GO" id="GO:0016757">
    <property type="term" value="F:glycosyltransferase activity"/>
    <property type="evidence" value="ECO:0007669"/>
    <property type="project" value="UniProtKB-KW"/>
</dbReference>
<keyword evidence="7" id="KW-0735">Signal-anchor</keyword>
<comment type="pathway">
    <text evidence="2">Glycan metabolism.</text>
</comment>
<keyword evidence="10" id="KW-0325">Glycoprotein</keyword>
<evidence type="ECO:0000256" key="13">
    <source>
        <dbReference type="ARBA" id="ARBA00030350"/>
    </source>
</evidence>
<evidence type="ECO:0000256" key="1">
    <source>
        <dbReference type="ARBA" id="ARBA00004606"/>
    </source>
</evidence>
<dbReference type="PANTHER" id="PTHR31741">
    <property type="entry name" value="OS02G0726500 PROTEIN-RELATED"/>
    <property type="match status" value="1"/>
</dbReference>
<evidence type="ECO:0000256" key="7">
    <source>
        <dbReference type="ARBA" id="ARBA00022968"/>
    </source>
</evidence>
<evidence type="ECO:0000256" key="5">
    <source>
        <dbReference type="ARBA" id="ARBA00022679"/>
    </source>
</evidence>
<organism evidence="14 15">
    <name type="scientific">Escallonia herrerae</name>
    <dbReference type="NCBI Taxonomy" id="1293975"/>
    <lineage>
        <taxon>Eukaryota</taxon>
        <taxon>Viridiplantae</taxon>
        <taxon>Streptophyta</taxon>
        <taxon>Embryophyta</taxon>
        <taxon>Tracheophyta</taxon>
        <taxon>Spermatophyta</taxon>
        <taxon>Magnoliopsida</taxon>
        <taxon>eudicotyledons</taxon>
        <taxon>Gunneridae</taxon>
        <taxon>Pentapetalae</taxon>
        <taxon>asterids</taxon>
        <taxon>campanulids</taxon>
        <taxon>Escalloniales</taxon>
        <taxon>Escalloniaceae</taxon>
        <taxon>Escallonia</taxon>
    </lineage>
</organism>
<evidence type="ECO:0000256" key="6">
    <source>
        <dbReference type="ARBA" id="ARBA00022692"/>
    </source>
</evidence>
<dbReference type="PANTHER" id="PTHR31741:SF63">
    <property type="entry name" value="O-FUCOSYLTRANSFERASE 37"/>
    <property type="match status" value="1"/>
</dbReference>
<dbReference type="GO" id="GO:0006004">
    <property type="term" value="P:fucose metabolic process"/>
    <property type="evidence" value="ECO:0007669"/>
    <property type="project" value="UniProtKB-KW"/>
</dbReference>
<keyword evidence="6" id="KW-0812">Transmembrane</keyword>
<name>A0AA88X8Z3_9ASTE</name>
<dbReference type="Proteomes" id="UP001188597">
    <property type="component" value="Unassembled WGS sequence"/>
</dbReference>
<evidence type="ECO:0000313" key="15">
    <source>
        <dbReference type="Proteomes" id="UP001188597"/>
    </source>
</evidence>
<accession>A0AA88X8Z3</accession>
<comment type="caution">
    <text evidence="14">The sequence shown here is derived from an EMBL/GenBank/DDBJ whole genome shotgun (WGS) entry which is preliminary data.</text>
</comment>
<keyword evidence="4" id="KW-0328">Glycosyltransferase</keyword>
<gene>
    <name evidence="14" type="ORF">RJ639_026945</name>
</gene>
<evidence type="ECO:0000256" key="10">
    <source>
        <dbReference type="ARBA" id="ARBA00023180"/>
    </source>
</evidence>
<dbReference type="GO" id="GO:0005737">
    <property type="term" value="C:cytoplasm"/>
    <property type="evidence" value="ECO:0007669"/>
    <property type="project" value="TreeGrafter"/>
</dbReference>
<comment type="similarity">
    <text evidence="3">Belongs to the glycosyltransferase GT106 family.</text>
</comment>
<evidence type="ECO:0000256" key="8">
    <source>
        <dbReference type="ARBA" id="ARBA00022989"/>
    </source>
</evidence>
<dbReference type="Pfam" id="PF10250">
    <property type="entry name" value="O-FucT"/>
    <property type="match status" value="1"/>
</dbReference>
<proteinExistence type="inferred from homology"/>
<dbReference type="AlphaFoldDB" id="A0AA88X8Z3"/>
<keyword evidence="5" id="KW-0808">Transferase</keyword>
<dbReference type="EMBL" id="JAVXUP010000051">
    <property type="protein sequence ID" value="KAK3040624.1"/>
    <property type="molecule type" value="Genomic_DNA"/>
</dbReference>
<comment type="subcellular location">
    <subcellularLocation>
        <location evidence="1">Membrane</location>
        <topology evidence="1">Single-pass type II membrane protein</topology>
    </subcellularLocation>
</comment>
<keyword evidence="9" id="KW-0472">Membrane</keyword>